<evidence type="ECO:0000313" key="2">
    <source>
        <dbReference type="Proteomes" id="UP000762676"/>
    </source>
</evidence>
<protein>
    <submittedName>
        <fullName evidence="1">Uncharacterized protein</fullName>
    </submittedName>
</protein>
<gene>
    <name evidence="1" type="ORF">ElyMa_003966000</name>
</gene>
<proteinExistence type="predicted"/>
<reference evidence="1 2" key="1">
    <citation type="journal article" date="2021" name="Elife">
        <title>Chloroplast acquisition without the gene transfer in kleptoplastic sea slugs, Plakobranchus ocellatus.</title>
        <authorList>
            <person name="Maeda T."/>
            <person name="Takahashi S."/>
            <person name="Yoshida T."/>
            <person name="Shimamura S."/>
            <person name="Takaki Y."/>
            <person name="Nagai Y."/>
            <person name="Toyoda A."/>
            <person name="Suzuki Y."/>
            <person name="Arimoto A."/>
            <person name="Ishii H."/>
            <person name="Satoh N."/>
            <person name="Nishiyama T."/>
            <person name="Hasebe M."/>
            <person name="Maruyama T."/>
            <person name="Minagawa J."/>
            <person name="Obokata J."/>
            <person name="Shigenobu S."/>
        </authorList>
    </citation>
    <scope>NUCLEOTIDE SEQUENCE [LARGE SCALE GENOMIC DNA]</scope>
</reference>
<organism evidence="1 2">
    <name type="scientific">Elysia marginata</name>
    <dbReference type="NCBI Taxonomy" id="1093978"/>
    <lineage>
        <taxon>Eukaryota</taxon>
        <taxon>Metazoa</taxon>
        <taxon>Spiralia</taxon>
        <taxon>Lophotrochozoa</taxon>
        <taxon>Mollusca</taxon>
        <taxon>Gastropoda</taxon>
        <taxon>Heterobranchia</taxon>
        <taxon>Euthyneura</taxon>
        <taxon>Panpulmonata</taxon>
        <taxon>Sacoglossa</taxon>
        <taxon>Placobranchoidea</taxon>
        <taxon>Plakobranchidae</taxon>
        <taxon>Elysia</taxon>
    </lineage>
</organism>
<sequence>MEPLQLIRKGYVDLDLPDWMTKALKINGDLSAVYINPHNNREYVVYEPPNPFVDADCYNYCSDTRRHTAVAHVAAKGTKKRRRVGAVKKEPPFKREPARIASSSSFDFSDGDWEDAHMCFDTFLHYCASRCDTAPAALIREIYQLLDGYVITEKVMDVVVSTVRRINSKNIRNTARQGNKMDKKSKKQLKYILDGIADRRLTNICV</sequence>
<evidence type="ECO:0000313" key="1">
    <source>
        <dbReference type="EMBL" id="GFR77357.1"/>
    </source>
</evidence>
<dbReference type="Proteomes" id="UP000762676">
    <property type="component" value="Unassembled WGS sequence"/>
</dbReference>
<name>A0AAV4FVS9_9GAST</name>
<dbReference type="EMBL" id="BMAT01008075">
    <property type="protein sequence ID" value="GFR77357.1"/>
    <property type="molecule type" value="Genomic_DNA"/>
</dbReference>
<keyword evidence="2" id="KW-1185">Reference proteome</keyword>
<accession>A0AAV4FVS9</accession>
<dbReference type="AlphaFoldDB" id="A0AAV4FVS9"/>
<comment type="caution">
    <text evidence="1">The sequence shown here is derived from an EMBL/GenBank/DDBJ whole genome shotgun (WGS) entry which is preliminary data.</text>
</comment>